<keyword evidence="1" id="KW-0732">Signal</keyword>
<organism evidence="3 4">
    <name type="scientific">Caenorhabditis angaria</name>
    <dbReference type="NCBI Taxonomy" id="860376"/>
    <lineage>
        <taxon>Eukaryota</taxon>
        <taxon>Metazoa</taxon>
        <taxon>Ecdysozoa</taxon>
        <taxon>Nematoda</taxon>
        <taxon>Chromadorea</taxon>
        <taxon>Rhabditida</taxon>
        <taxon>Rhabditina</taxon>
        <taxon>Rhabditomorpha</taxon>
        <taxon>Rhabditoidea</taxon>
        <taxon>Rhabditidae</taxon>
        <taxon>Peloderinae</taxon>
        <taxon>Caenorhabditis</taxon>
    </lineage>
</organism>
<evidence type="ECO:0000313" key="3">
    <source>
        <dbReference type="EMBL" id="CAI5450766.1"/>
    </source>
</evidence>
<dbReference type="PANTHER" id="PTHR47629:SF12">
    <property type="entry name" value="PAN-3 DOMAIN-CONTAINING PROTEIN"/>
    <property type="match status" value="1"/>
</dbReference>
<protein>
    <recommendedName>
        <fullName evidence="2">PAN-3 domain-containing protein</fullName>
    </recommendedName>
</protein>
<comment type="caution">
    <text evidence="3">The sequence shown here is derived from an EMBL/GenBank/DDBJ whole genome shotgun (WGS) entry which is preliminary data.</text>
</comment>
<evidence type="ECO:0000256" key="1">
    <source>
        <dbReference type="SAM" id="SignalP"/>
    </source>
</evidence>
<gene>
    <name evidence="3" type="ORF">CAMP_LOCUS13403</name>
</gene>
<dbReference type="InterPro" id="IPR006583">
    <property type="entry name" value="PAN-3_domain"/>
</dbReference>
<evidence type="ECO:0000259" key="2">
    <source>
        <dbReference type="Pfam" id="PF08277"/>
    </source>
</evidence>
<dbReference type="EMBL" id="CANHGI010000005">
    <property type="protein sequence ID" value="CAI5450766.1"/>
    <property type="molecule type" value="Genomic_DNA"/>
</dbReference>
<feature type="chain" id="PRO_5040109252" description="PAN-3 domain-containing protein" evidence="1">
    <location>
        <begin position="20"/>
        <end position="261"/>
    </location>
</feature>
<accession>A0A9P1IU25</accession>
<name>A0A9P1IU25_9PELO</name>
<keyword evidence="4" id="KW-1185">Reference proteome</keyword>
<dbReference type="Pfam" id="PF08277">
    <property type="entry name" value="PAN_3"/>
    <property type="match status" value="1"/>
</dbReference>
<reference evidence="3" key="1">
    <citation type="submission" date="2022-11" db="EMBL/GenBank/DDBJ databases">
        <authorList>
            <person name="Kikuchi T."/>
        </authorList>
    </citation>
    <scope>NUCLEOTIDE SEQUENCE</scope>
    <source>
        <strain evidence="3">PS1010</strain>
    </source>
</reference>
<evidence type="ECO:0000313" key="4">
    <source>
        <dbReference type="Proteomes" id="UP001152747"/>
    </source>
</evidence>
<feature type="signal peptide" evidence="1">
    <location>
        <begin position="1"/>
        <end position="19"/>
    </location>
</feature>
<dbReference type="PANTHER" id="PTHR47629">
    <property type="entry name" value="C-TYPE LECTIN-RELATED"/>
    <property type="match status" value="1"/>
</dbReference>
<dbReference type="InterPro" id="IPR016187">
    <property type="entry name" value="CTDL_fold"/>
</dbReference>
<dbReference type="SUPFAM" id="SSF56436">
    <property type="entry name" value="C-type lectin-like"/>
    <property type="match status" value="1"/>
</dbReference>
<proteinExistence type="predicted"/>
<sequence length="261" mass="28571">MYILLFISVFCSISSYVNSYLAIFYGGVGSSMNCTKYSTVSWDTCMTNCESNANCYLAYTSPTISCYICGYGGFKGITYSSSETDYIFAMKTWSSNCSYNQDMLSSQNIDVLKTCPGGYGTVTRSIYTVCAQRLYYNIYKTKAFAVNLCIERTFGYGGKLMGLNTDIDRINGAAAPASSNVYAYNCSLWIGLELQNSIWTWTDPYMSGAGSIVWASGHPKTGYTCASLQYGTALLQSENCAAAKCTAKYCPGSCLCVFPMQ</sequence>
<dbReference type="Proteomes" id="UP001152747">
    <property type="component" value="Unassembled WGS sequence"/>
</dbReference>
<dbReference type="AlphaFoldDB" id="A0A9P1IU25"/>
<feature type="domain" description="PAN-3" evidence="2">
    <location>
        <begin position="23"/>
        <end position="91"/>
    </location>
</feature>